<feature type="region of interest" description="Disordered" evidence="1">
    <location>
        <begin position="973"/>
        <end position="1003"/>
    </location>
</feature>
<dbReference type="AlphaFoldDB" id="V8C9W0"/>
<dbReference type="HOGENOM" id="CLU_012869_0_0_7"/>
<reference evidence="2 3" key="1">
    <citation type="journal article" date="2014" name="Genome Announc.">
        <title>Draft genome sequences of six enterohepatic helicobacter species isolated from humans and one from rhesus macaques.</title>
        <authorList>
            <person name="Shen Z."/>
            <person name="Sheh A."/>
            <person name="Young S.K."/>
            <person name="Abouelliel A."/>
            <person name="Ward D.V."/>
            <person name="Earl A.M."/>
            <person name="Fox J.G."/>
        </authorList>
    </citation>
    <scope>NUCLEOTIDE SEQUENCE [LARGE SCALE GENOMIC DNA]</scope>
    <source>
        <strain evidence="2 3">MIT 99-5501</strain>
    </source>
</reference>
<evidence type="ECO:0000256" key="1">
    <source>
        <dbReference type="SAM" id="MobiDB-lite"/>
    </source>
</evidence>
<accession>V8C9W0</accession>
<dbReference type="OrthoDB" id="5354756at2"/>
<name>V8C9W0_9HELI</name>
<evidence type="ECO:0000313" key="3">
    <source>
        <dbReference type="Proteomes" id="UP000018731"/>
    </source>
</evidence>
<proteinExistence type="predicted"/>
<protein>
    <recommendedName>
        <fullName evidence="4">Autotransporter domain-containing protein</fullName>
    </recommendedName>
</protein>
<feature type="compositionally biased region" description="Polar residues" evidence="1">
    <location>
        <begin position="33"/>
        <end position="68"/>
    </location>
</feature>
<dbReference type="STRING" id="1357400.HMPREF2086_01311"/>
<organism evidence="2 3">
    <name type="scientific">Helicobacter macacae MIT 99-5501</name>
    <dbReference type="NCBI Taxonomy" id="1357400"/>
    <lineage>
        <taxon>Bacteria</taxon>
        <taxon>Pseudomonadati</taxon>
        <taxon>Campylobacterota</taxon>
        <taxon>Epsilonproteobacteria</taxon>
        <taxon>Campylobacterales</taxon>
        <taxon>Helicobacteraceae</taxon>
        <taxon>Helicobacter</taxon>
    </lineage>
</organism>
<dbReference type="RefSeq" id="WP_023928053.1">
    <property type="nucleotide sequence ID" value="NZ_KI669454.1"/>
</dbReference>
<evidence type="ECO:0000313" key="2">
    <source>
        <dbReference type="EMBL" id="ETD23506.1"/>
    </source>
</evidence>
<feature type="region of interest" description="Disordered" evidence="1">
    <location>
        <begin position="1"/>
        <end position="68"/>
    </location>
</feature>
<gene>
    <name evidence="2" type="ORF">HMPREF2086_01311</name>
</gene>
<dbReference type="EMBL" id="AZJI01000005">
    <property type="protein sequence ID" value="ETD23506.1"/>
    <property type="molecule type" value="Genomic_DNA"/>
</dbReference>
<comment type="caution">
    <text evidence="2">The sequence shown here is derived from an EMBL/GenBank/DDBJ whole genome shotgun (WGS) entry which is preliminary data.</text>
</comment>
<keyword evidence="3" id="KW-1185">Reference proteome</keyword>
<dbReference type="Proteomes" id="UP000018731">
    <property type="component" value="Unassembled WGS sequence"/>
</dbReference>
<dbReference type="PATRIC" id="fig|1357400.3.peg.1755"/>
<feature type="compositionally biased region" description="Basic residues" evidence="1">
    <location>
        <begin position="979"/>
        <end position="1003"/>
    </location>
</feature>
<evidence type="ECO:0008006" key="4">
    <source>
        <dbReference type="Google" id="ProtNLM"/>
    </source>
</evidence>
<sequence>MQNPLDISVSAKPQYDKAGGHNVVSPSIVGGDSTYSPSLARDNLTSSPSLARDNLTSSPSLASGLNPISSPSLAEGARGWVDTTSALQARLATANAKDTHPQTPSAREGAFKIANSASQQTTPSKPKRLALSLITASALTGLALDIAAAQCAWNIDWAHGGDANNVGYAGKVDCTGVSNNIDQFLKNGDGYNRPTYYRSNYWNLSGSTTESTITTTFDTTKWNNPTSSIASVRNFNKSNIYQEVNFNSFNGSNTSFTFQSGSSDSNPDLNYNRVRINVNSGTRLKELHLTGHFNQGVGITGSTITTLETKTGTISALNISGSNITSYTKTSGNVNTLNISGSNINSFTNTAGNIGTLTISGSTLHNALTVNGGNITNLNIEGGTTLSKITGTGTGTINTLSIGNRSGGYGSANIANYDLSSLNVGTLNLFSASLTINSPSGTWNQASDAGSNNLEHIYVKNSTSVGVATNSVRITLGQGARVNEVYYYNKIITGANVSGVNANHVQGAPGVGIEPTAYGTGFLLSADVATSYGSSVYRALALSSLRRNAMTQNILDTMTTKTFHSDRYYNQEVELRLLQYDLSRLTNRSSKFSKQTRKNQSKVDKVREKMAKLTLEQSKGQNLDKGYNNFELIDQLDAIFIPYTGRRDWRFFALPYASHSYVDLGASSAMEYAGGAVFGVQRNLRAAGIFGGYLGYEFVNTDTELVGAATRVQTHSLQAGLNYFKTFSFTSKTWEGFLRANVRGGVDLPQFNFNTGVYNLKLESNEKASSIPLLWNVGAEVKGGITFYYFKRNSYLSPEVSLSYDMLSTFDTWLNKPTASLGGTSFMPLGAHEYYKGFYWHLPQIGAAVRYYKMWGNTFRTNLKAGIKYNMLNKQDATFRIGDSKDFEDTSAITLPAVYGNLAFDFIWMIKKNHELSFGYDGLFYASTFDKSSTNALNNWFNGVTTTLNFKYAYWFGGTDYVTDKDGNAVSRSIAEGKKSKKSKKSKSKKSKKSKKKVYYIDG</sequence>